<proteinExistence type="inferred from homology"/>
<feature type="transmembrane region" description="Helical" evidence="1">
    <location>
        <begin position="43"/>
        <end position="62"/>
    </location>
</feature>
<dbReference type="RefSeq" id="WP_011127747.1">
    <property type="nucleotide sequence ID" value="NC_005070.1"/>
</dbReference>
<organism evidence="3 4">
    <name type="scientific">Parasynechococcus marenigrum (strain WH8102)</name>
    <dbReference type="NCBI Taxonomy" id="84588"/>
    <lineage>
        <taxon>Bacteria</taxon>
        <taxon>Bacillati</taxon>
        <taxon>Cyanobacteriota</taxon>
        <taxon>Cyanophyceae</taxon>
        <taxon>Synechococcales</taxon>
        <taxon>Prochlorococcaceae</taxon>
        <taxon>Parasynechococcus</taxon>
        <taxon>Parasynechococcus marenigrum</taxon>
    </lineage>
</organism>
<sequence>MTELSPLVSTTTGFLVLFVGKRLNRELKALRNFSIPEPVSRGLLVAVLLTLIHVLGGPELNFNLDSRDFLLVYFFTTVGMNARFSDLRRGGPALFILLGLTIGYMTLQNIIGVTMAGLLGLHPATGLLVGTVSLIGGHGTTIAWAPTFTENFQIDSALEIGITAATFGLVLASASGGPIAQFLLRRFKIPCPSTTPEDQTLKHPVNDVQDHVSGKRNIDMTSFLAALLAINICIISGMVLNGGIAAIGLKLPLFVPCLLVGILYSNLLPERRSERAVFHWPKQSTSLDLISELSLGIFLAMSLMSLQLWTLVGLALPLLAILLTQFIIALAINLLLVFRLMGRSYDAAVICAGFGGIALGSTPTAMANMTAVTQQYGASTRAFLIVPLVSAFFLDLVNAILIPGFIGQL</sequence>
<dbReference type="GO" id="GO:0005886">
    <property type="term" value="C:plasma membrane"/>
    <property type="evidence" value="ECO:0007669"/>
    <property type="project" value="UniProtKB-SubCell"/>
</dbReference>
<accession>Q7U7U8</accession>
<comment type="subcellular location">
    <subcellularLocation>
        <location evidence="1">Cell inner membrane</location>
        <topology evidence="1">Multi-pass membrane protein</topology>
    </subcellularLocation>
</comment>
<evidence type="ECO:0000313" key="4">
    <source>
        <dbReference type="Proteomes" id="UP000001422"/>
    </source>
</evidence>
<feature type="transmembrane region" description="Helical" evidence="1">
    <location>
        <begin position="126"/>
        <end position="148"/>
    </location>
</feature>
<dbReference type="PANTHER" id="PTHR36178:SF1">
    <property type="entry name" value="SODIUM_GLUTAMATE SYMPORTER"/>
    <property type="match status" value="1"/>
</dbReference>
<keyword evidence="1" id="KW-0915">Sodium</keyword>
<keyword evidence="1" id="KW-0769">Symport</keyword>
<feature type="transmembrane region" description="Helical" evidence="1">
    <location>
        <begin position="6"/>
        <end position="23"/>
    </location>
</feature>
<feature type="transmembrane region" description="Helical" evidence="1">
    <location>
        <begin position="223"/>
        <end position="245"/>
    </location>
</feature>
<feature type="transmembrane region" description="Helical" evidence="1">
    <location>
        <begin position="382"/>
        <end position="406"/>
    </location>
</feature>
<keyword evidence="1" id="KW-0997">Cell inner membrane</keyword>
<keyword evidence="1" id="KW-0472">Membrane</keyword>
<keyword evidence="1" id="KW-0406">Ion transport</keyword>
<keyword evidence="4" id="KW-1185">Reference proteome</keyword>
<evidence type="ECO:0000313" key="3">
    <source>
        <dbReference type="EMBL" id="CAE07397.1"/>
    </source>
</evidence>
<dbReference type="HAMAP" id="MF_02062">
    <property type="entry name" value="GltS"/>
    <property type="match status" value="1"/>
</dbReference>
<dbReference type="NCBIfam" id="TIGR00210">
    <property type="entry name" value="gltS"/>
    <property type="match status" value="1"/>
</dbReference>
<keyword evidence="1" id="KW-0739">Sodium transport</keyword>
<keyword evidence="1" id="KW-0029">Amino-acid transport</keyword>
<dbReference type="eggNOG" id="COG0786">
    <property type="taxonomic scope" value="Bacteria"/>
</dbReference>
<feature type="transmembrane region" description="Helical" evidence="1">
    <location>
        <begin position="160"/>
        <end position="184"/>
    </location>
</feature>
<dbReference type="AlphaFoldDB" id="Q7U7U8"/>
<name>Q7U7U8_PARMW</name>
<keyword evidence="1" id="KW-0812">Transmembrane</keyword>
<dbReference type="HOGENOM" id="CLU_040907_0_0_3"/>
<protein>
    <recommendedName>
        <fullName evidence="1 2">Sodium/glutamate symporter</fullName>
    </recommendedName>
</protein>
<feature type="transmembrane region" description="Helical" evidence="1">
    <location>
        <begin position="289"/>
        <end position="309"/>
    </location>
</feature>
<dbReference type="Proteomes" id="UP000001422">
    <property type="component" value="Chromosome"/>
</dbReference>
<feature type="transmembrane region" description="Helical" evidence="1">
    <location>
        <begin position="315"/>
        <end position="338"/>
    </location>
</feature>
<comment type="similarity">
    <text evidence="1">Belongs to the glutamate:Na(+) symporter (ESS) (TC 2.A.27) family.</text>
</comment>
<keyword evidence="1" id="KW-1003">Cell membrane</keyword>
<evidence type="ECO:0000256" key="2">
    <source>
        <dbReference type="NCBIfam" id="TIGR00210"/>
    </source>
</evidence>
<keyword evidence="1" id="KW-0813">Transport</keyword>
<evidence type="ECO:0000256" key="1">
    <source>
        <dbReference type="HAMAP-Rule" id="MF_02062"/>
    </source>
</evidence>
<dbReference type="GO" id="GO:0015813">
    <property type="term" value="P:L-glutamate transmembrane transport"/>
    <property type="evidence" value="ECO:0007669"/>
    <property type="project" value="UniProtKB-UniRule"/>
</dbReference>
<dbReference type="InterPro" id="IPR004445">
    <property type="entry name" value="GltS"/>
</dbReference>
<dbReference type="PANTHER" id="PTHR36178">
    <property type="entry name" value="SLR0625 PROTEIN"/>
    <property type="match status" value="1"/>
</dbReference>
<comment type="function">
    <text evidence="1">Catalyzes the sodium-dependent transport of glutamate.</text>
</comment>
<dbReference type="EMBL" id="BX569691">
    <property type="protein sequence ID" value="CAE07397.1"/>
    <property type="molecule type" value="Genomic_DNA"/>
</dbReference>
<feature type="transmembrane region" description="Helical" evidence="1">
    <location>
        <begin position="251"/>
        <end position="268"/>
    </location>
</feature>
<reference evidence="3 4" key="1">
    <citation type="journal article" date="2003" name="Nature">
        <title>The genome of a motile marine Synechococcus.</title>
        <authorList>
            <person name="Palenik B."/>
            <person name="Brahamsha B."/>
            <person name="Larimer F."/>
            <person name="Land M."/>
            <person name="Hauser L."/>
            <person name="Chain P."/>
            <person name="Lamerdin J."/>
            <person name="Regala W."/>
            <person name="Allen E.A."/>
            <person name="McCarren J."/>
            <person name="Paulsen I."/>
            <person name="Dufresne A."/>
            <person name="Partensky F."/>
            <person name="Webb E."/>
            <person name="Waterbury J."/>
        </authorList>
    </citation>
    <scope>NUCLEOTIDE SEQUENCE [LARGE SCALE GENOMIC DNA]</scope>
    <source>
        <strain evidence="3 4">WH8102</strain>
    </source>
</reference>
<dbReference type="KEGG" id="syw:SYNW0882"/>
<feature type="transmembrane region" description="Helical" evidence="1">
    <location>
        <begin position="345"/>
        <end position="362"/>
    </location>
</feature>
<feature type="transmembrane region" description="Helical" evidence="1">
    <location>
        <begin position="93"/>
        <end position="119"/>
    </location>
</feature>
<dbReference type="Pfam" id="PF03616">
    <property type="entry name" value="Glt_symporter"/>
    <property type="match status" value="1"/>
</dbReference>
<dbReference type="GO" id="GO:0015501">
    <property type="term" value="F:glutamate:sodium symporter activity"/>
    <property type="evidence" value="ECO:0007669"/>
    <property type="project" value="UniProtKB-UniRule"/>
</dbReference>
<gene>
    <name evidence="3" type="primary">gltS</name>
    <name evidence="3" type="ordered locus">SYNW0882</name>
</gene>
<keyword evidence="1" id="KW-1133">Transmembrane helix</keyword>